<dbReference type="EMBL" id="JAKLUA010000004">
    <property type="protein sequence ID" value="MCG2668331.1"/>
    <property type="molecule type" value="Genomic_DNA"/>
</dbReference>
<protein>
    <submittedName>
        <fullName evidence="1">Uncharacterized protein</fullName>
    </submittedName>
</protein>
<evidence type="ECO:0000313" key="1">
    <source>
        <dbReference type="EMBL" id="MCG2633065.1"/>
    </source>
</evidence>
<reference evidence="1" key="1">
    <citation type="submission" date="2022-01" db="EMBL/GenBank/DDBJ databases">
        <title>Genome sequnece data of strain Bradyrhizobium sp. nov.</title>
        <authorList>
            <person name="Zhang J."/>
        </authorList>
    </citation>
    <scope>NUCLEOTIDE SEQUENCE</scope>
    <source>
        <strain evidence="2">WYCCWR 12774</strain>
        <strain evidence="1">WYCCWR 13023</strain>
    </source>
</reference>
<dbReference type="EMBL" id="JAKLTY010000062">
    <property type="protein sequence ID" value="MCG2633065.1"/>
    <property type="molecule type" value="Genomic_DNA"/>
</dbReference>
<organism evidence="1 4">
    <name type="scientific">Bradyrhizobium zhengyangense</name>
    <dbReference type="NCBI Taxonomy" id="2911009"/>
    <lineage>
        <taxon>Bacteria</taxon>
        <taxon>Pseudomonadati</taxon>
        <taxon>Pseudomonadota</taxon>
        <taxon>Alphaproteobacteria</taxon>
        <taxon>Hyphomicrobiales</taxon>
        <taxon>Nitrobacteraceae</taxon>
        <taxon>Bradyrhizobium</taxon>
    </lineage>
</organism>
<proteinExistence type="predicted"/>
<evidence type="ECO:0000313" key="4">
    <source>
        <dbReference type="Proteomes" id="UP001139054"/>
    </source>
</evidence>
<dbReference type="Proteomes" id="UP001139054">
    <property type="component" value="Unassembled WGS sequence"/>
</dbReference>
<sequence length="179" mass="20407">MSHCWRSVGEFRIQQILFKSNPIIANDTLKIYAGSAIPKLDMDKLVYFGASVFWRAAVCEWSLSSERINIQLGGYREELRRYLLDEAMFPRNVVLHIGVSALSGTLDACLFPKSSRTKTGIHRHRFIIPGMYFTMLAGSKISDNERFLCAAQSSGRHISIWHQSDREFLAGSMKKIFAR</sequence>
<keyword evidence="3" id="KW-1185">Reference proteome</keyword>
<dbReference type="Proteomes" id="UP001139012">
    <property type="component" value="Unassembled WGS sequence"/>
</dbReference>
<name>A0A9X1RJX2_9BRAD</name>
<accession>A0A9X1RJX2</accession>
<comment type="caution">
    <text evidence="1">The sequence shown here is derived from an EMBL/GenBank/DDBJ whole genome shotgun (WGS) entry which is preliminary data.</text>
</comment>
<evidence type="ECO:0000313" key="3">
    <source>
        <dbReference type="Proteomes" id="UP001139012"/>
    </source>
</evidence>
<dbReference type="AlphaFoldDB" id="A0A9X1RJX2"/>
<evidence type="ECO:0000313" key="2">
    <source>
        <dbReference type="EMBL" id="MCG2668331.1"/>
    </source>
</evidence>
<gene>
    <name evidence="2" type="ORF">L6637_15335</name>
    <name evidence="1" type="ORF">L6654_41685</name>
</gene>
<dbReference type="RefSeq" id="WP_237871149.1">
    <property type="nucleotide sequence ID" value="NZ_JAKLTY010000062.1"/>
</dbReference>